<comment type="caution">
    <text evidence="1">The sequence shown here is derived from an EMBL/GenBank/DDBJ whole genome shotgun (WGS) entry which is preliminary data.</text>
</comment>
<dbReference type="AlphaFoldDB" id="A0A9Q3HCM4"/>
<dbReference type="EMBL" id="AVOT02014056">
    <property type="protein sequence ID" value="MBW0497215.1"/>
    <property type="molecule type" value="Genomic_DNA"/>
</dbReference>
<evidence type="ECO:0000313" key="1">
    <source>
        <dbReference type="EMBL" id="MBW0497215.1"/>
    </source>
</evidence>
<keyword evidence="2" id="KW-1185">Reference proteome</keyword>
<proteinExistence type="predicted"/>
<sequence length="99" mass="11151">MKTPNRNMLRWQIATQEYRGNMTIAHKSGNINKSAHGLAERMIQTLEDIIKGFCAYGLEFKYSDGFTNDWCTLIPALQLGYNTSTDSSTGKTPKMLEKG</sequence>
<dbReference type="GO" id="GO:0003676">
    <property type="term" value="F:nucleic acid binding"/>
    <property type="evidence" value="ECO:0007669"/>
    <property type="project" value="InterPro"/>
</dbReference>
<accession>A0A9Q3HCM4</accession>
<evidence type="ECO:0000313" key="2">
    <source>
        <dbReference type="Proteomes" id="UP000765509"/>
    </source>
</evidence>
<reference evidence="1" key="1">
    <citation type="submission" date="2021-03" db="EMBL/GenBank/DDBJ databases">
        <title>Draft genome sequence of rust myrtle Austropuccinia psidii MF-1, a brazilian biotype.</title>
        <authorList>
            <person name="Quecine M.C."/>
            <person name="Pachon D.M.R."/>
            <person name="Bonatelli M.L."/>
            <person name="Correr F.H."/>
            <person name="Franceschini L.M."/>
            <person name="Leite T.F."/>
            <person name="Margarido G.R.A."/>
            <person name="Almeida C.A."/>
            <person name="Ferrarezi J.A."/>
            <person name="Labate C.A."/>
        </authorList>
    </citation>
    <scope>NUCLEOTIDE SEQUENCE</scope>
    <source>
        <strain evidence="1">MF-1</strain>
    </source>
</reference>
<organism evidence="1 2">
    <name type="scientific">Austropuccinia psidii MF-1</name>
    <dbReference type="NCBI Taxonomy" id="1389203"/>
    <lineage>
        <taxon>Eukaryota</taxon>
        <taxon>Fungi</taxon>
        <taxon>Dikarya</taxon>
        <taxon>Basidiomycota</taxon>
        <taxon>Pucciniomycotina</taxon>
        <taxon>Pucciniomycetes</taxon>
        <taxon>Pucciniales</taxon>
        <taxon>Sphaerophragmiaceae</taxon>
        <taxon>Austropuccinia</taxon>
    </lineage>
</organism>
<dbReference type="Proteomes" id="UP000765509">
    <property type="component" value="Unassembled WGS sequence"/>
</dbReference>
<dbReference type="Gene3D" id="3.30.420.10">
    <property type="entry name" value="Ribonuclease H-like superfamily/Ribonuclease H"/>
    <property type="match status" value="1"/>
</dbReference>
<name>A0A9Q3HCM4_9BASI</name>
<dbReference type="InterPro" id="IPR036397">
    <property type="entry name" value="RNaseH_sf"/>
</dbReference>
<protein>
    <submittedName>
        <fullName evidence="1">Uncharacterized protein</fullName>
    </submittedName>
</protein>
<gene>
    <name evidence="1" type="ORF">O181_036930</name>
</gene>